<proteinExistence type="predicted"/>
<dbReference type="EMBL" id="OKRB01000130">
    <property type="protein sequence ID" value="SPE29030.1"/>
    <property type="molecule type" value="Genomic_DNA"/>
</dbReference>
<gene>
    <name evidence="1" type="ORF">SBA5_70120</name>
</gene>
<dbReference type="Proteomes" id="UP000239735">
    <property type="component" value="Unassembled WGS sequence"/>
</dbReference>
<evidence type="ECO:0000313" key="2">
    <source>
        <dbReference type="Proteomes" id="UP000239735"/>
    </source>
</evidence>
<organism evidence="1 2">
    <name type="scientific">Candidatus Sulfuritelmatomonas gaucii</name>
    <dbReference type="NCBI Taxonomy" id="2043161"/>
    <lineage>
        <taxon>Bacteria</taxon>
        <taxon>Pseudomonadati</taxon>
        <taxon>Acidobacteriota</taxon>
        <taxon>Terriglobia</taxon>
        <taxon>Terriglobales</taxon>
        <taxon>Acidobacteriaceae</taxon>
        <taxon>Candidatus Sulfuritelmatomonas</taxon>
    </lineage>
</organism>
<name>A0A2N9M0P2_9BACT</name>
<sequence>MPEFGTDGCHAMGQRMERIAAPFESSCDNLNWSGAEES</sequence>
<protein>
    <submittedName>
        <fullName evidence="1">Uncharacterized protein</fullName>
    </submittedName>
</protein>
<evidence type="ECO:0000313" key="1">
    <source>
        <dbReference type="EMBL" id="SPE29030.1"/>
    </source>
</evidence>
<dbReference type="AlphaFoldDB" id="A0A2N9M0P2"/>
<accession>A0A2N9M0P2</accession>
<reference evidence="2" key="1">
    <citation type="submission" date="2018-02" db="EMBL/GenBank/DDBJ databases">
        <authorList>
            <person name="Hausmann B."/>
        </authorList>
    </citation>
    <scope>NUCLEOTIDE SEQUENCE [LARGE SCALE GENOMIC DNA]</scope>
    <source>
        <strain evidence="2">Peat soil MAG SbA5</strain>
    </source>
</reference>